<dbReference type="InterPro" id="IPR036388">
    <property type="entry name" value="WH-like_DNA-bd_sf"/>
</dbReference>
<evidence type="ECO:0000256" key="4">
    <source>
        <dbReference type="ARBA" id="ARBA00023163"/>
    </source>
</evidence>
<protein>
    <submittedName>
        <fullName evidence="6">LysR family transcriptional regulator</fullName>
    </submittedName>
</protein>
<keyword evidence="2" id="KW-0805">Transcription regulation</keyword>
<dbReference type="SUPFAM" id="SSF53850">
    <property type="entry name" value="Periplasmic binding protein-like II"/>
    <property type="match status" value="1"/>
</dbReference>
<comment type="caution">
    <text evidence="6">The sequence shown here is derived from an EMBL/GenBank/DDBJ whole genome shotgun (WGS) entry which is preliminary data.</text>
</comment>
<dbReference type="Pfam" id="PF00126">
    <property type="entry name" value="HTH_1"/>
    <property type="match status" value="1"/>
</dbReference>
<dbReference type="Gene3D" id="3.40.190.290">
    <property type="match status" value="1"/>
</dbReference>
<dbReference type="EMBL" id="JAHSTY010000001">
    <property type="protein sequence ID" value="MBV4451452.1"/>
    <property type="molecule type" value="Genomic_DNA"/>
</dbReference>
<gene>
    <name evidence="6" type="ORF">KVG91_02405</name>
</gene>
<keyword evidence="4" id="KW-0804">Transcription</keyword>
<dbReference type="Gene3D" id="1.10.10.10">
    <property type="entry name" value="Winged helix-like DNA-binding domain superfamily/Winged helix DNA-binding domain"/>
    <property type="match status" value="1"/>
</dbReference>
<reference evidence="6" key="1">
    <citation type="submission" date="2021-06" db="EMBL/GenBank/DDBJ databases">
        <title>Updating the genus Pseudomonas: Description of 43 new species and partition of the Pseudomonas putida group.</title>
        <authorList>
            <person name="Girard L."/>
            <person name="Lood C."/>
            <person name="Vandamme P."/>
            <person name="Rokni-Zadeh H."/>
            <person name="Van Noort V."/>
            <person name="Hofte M."/>
            <person name="Lavigne R."/>
            <person name="De Mot R."/>
        </authorList>
    </citation>
    <scope>NUCLEOTIDE SEQUENCE</scope>
    <source>
        <strain evidence="6">SWRI103</strain>
    </source>
</reference>
<dbReference type="InterPro" id="IPR036390">
    <property type="entry name" value="WH_DNA-bd_sf"/>
</dbReference>
<evidence type="ECO:0000256" key="1">
    <source>
        <dbReference type="ARBA" id="ARBA00009437"/>
    </source>
</evidence>
<dbReference type="SUPFAM" id="SSF46785">
    <property type="entry name" value="Winged helix' DNA-binding domain"/>
    <property type="match status" value="1"/>
</dbReference>
<organism evidence="6 7">
    <name type="scientific">Pseudomonas azadiae</name>
    <dbReference type="NCBI Taxonomy" id="2843612"/>
    <lineage>
        <taxon>Bacteria</taxon>
        <taxon>Pseudomonadati</taxon>
        <taxon>Pseudomonadota</taxon>
        <taxon>Gammaproteobacteria</taxon>
        <taxon>Pseudomonadales</taxon>
        <taxon>Pseudomonadaceae</taxon>
        <taxon>Pseudomonas</taxon>
    </lineage>
</organism>
<accession>A0ABS6NTA5</accession>
<feature type="domain" description="HTH lysR-type" evidence="5">
    <location>
        <begin position="1"/>
        <end position="53"/>
    </location>
</feature>
<keyword evidence="3" id="KW-0238">DNA-binding</keyword>
<evidence type="ECO:0000259" key="5">
    <source>
        <dbReference type="PROSITE" id="PS50931"/>
    </source>
</evidence>
<name>A0ABS6NTA5_9PSED</name>
<dbReference type="PANTHER" id="PTHR30537:SF72">
    <property type="entry name" value="LYSR FAMILY TRANSCRIPTIONAL REGULATOR"/>
    <property type="match status" value="1"/>
</dbReference>
<dbReference type="InterPro" id="IPR005119">
    <property type="entry name" value="LysR_subst-bd"/>
</dbReference>
<evidence type="ECO:0000313" key="7">
    <source>
        <dbReference type="Proteomes" id="UP001048976"/>
    </source>
</evidence>
<evidence type="ECO:0000256" key="2">
    <source>
        <dbReference type="ARBA" id="ARBA00023015"/>
    </source>
</evidence>
<evidence type="ECO:0000313" key="6">
    <source>
        <dbReference type="EMBL" id="MBV4451452.1"/>
    </source>
</evidence>
<dbReference type="InterPro" id="IPR058163">
    <property type="entry name" value="LysR-type_TF_proteobact-type"/>
</dbReference>
<evidence type="ECO:0000256" key="3">
    <source>
        <dbReference type="ARBA" id="ARBA00023125"/>
    </source>
</evidence>
<comment type="similarity">
    <text evidence="1">Belongs to the LysR transcriptional regulatory family.</text>
</comment>
<sequence length="299" mass="32858">MRVFVRLAESGSFTKVAEATQTGRPSITRSIQALEASLGVRLFHRTTRKVNLTAEGERFYERVKCILADISNTTSMFDASGAMLQGRLRVDIPSAFSQRSFIESLKTFTATFPDIELIVGVTDRAVDLVAEGVDCVLRIGELPDSSMVARHIGAVEMVTCAAPGYLQERGEPKTLDELVDHRGVNFLSGQSNRPLPWYFRGKGADQPFTCRGAITVNESNAYVHCAVAGFGIIQAPGITVDAALSSGELVEVLQPYRPARRKVSVLYPSRTLLAPQVLAFANWLREHFPALHPTWFKAD</sequence>
<dbReference type="InterPro" id="IPR000847">
    <property type="entry name" value="LysR_HTH_N"/>
</dbReference>
<proteinExistence type="inferred from homology"/>
<dbReference type="PROSITE" id="PS50931">
    <property type="entry name" value="HTH_LYSR"/>
    <property type="match status" value="1"/>
</dbReference>
<dbReference type="Pfam" id="PF03466">
    <property type="entry name" value="LysR_substrate"/>
    <property type="match status" value="1"/>
</dbReference>
<keyword evidence="7" id="KW-1185">Reference proteome</keyword>
<dbReference type="PANTHER" id="PTHR30537">
    <property type="entry name" value="HTH-TYPE TRANSCRIPTIONAL REGULATOR"/>
    <property type="match status" value="1"/>
</dbReference>
<dbReference type="RefSeq" id="WP_169374397.1">
    <property type="nucleotide sequence ID" value="NZ_JAHSTY010000001.1"/>
</dbReference>
<dbReference type="CDD" id="cd08472">
    <property type="entry name" value="PBP2_CrgA_like_3"/>
    <property type="match status" value="1"/>
</dbReference>
<dbReference type="Proteomes" id="UP001048976">
    <property type="component" value="Unassembled WGS sequence"/>
</dbReference>